<reference evidence="1" key="1">
    <citation type="journal article" date="2020" name="Nature">
        <title>Giant virus diversity and host interactions through global metagenomics.</title>
        <authorList>
            <person name="Schulz F."/>
            <person name="Roux S."/>
            <person name="Paez-Espino D."/>
            <person name="Jungbluth S."/>
            <person name="Walsh D.A."/>
            <person name="Denef V.J."/>
            <person name="McMahon K.D."/>
            <person name="Konstantinidis K.T."/>
            <person name="Eloe-Fadrosh E.A."/>
            <person name="Kyrpides N.C."/>
            <person name="Woyke T."/>
        </authorList>
    </citation>
    <scope>NUCLEOTIDE SEQUENCE</scope>
    <source>
        <strain evidence="1">GVMAG-M-3300023184-167</strain>
    </source>
</reference>
<organism evidence="1">
    <name type="scientific">viral metagenome</name>
    <dbReference type="NCBI Taxonomy" id="1070528"/>
    <lineage>
        <taxon>unclassified sequences</taxon>
        <taxon>metagenomes</taxon>
        <taxon>organismal metagenomes</taxon>
    </lineage>
</organism>
<sequence length="282" mass="33036">MDTEDFWKIVQQYNSLKKQYNEEKERGVISKCVNCGRYVGSIFSNNERILKAICGDAKNPCNLNIQVEMPPISVLTKVMRIENKNIDFLKNKIIEIKNDYIFGYATEEETVQIFKKLKDQLNKSITKSQKLFQLLIEIKPNMEEVDKLKVERDELIVAYKVLLNDYKTSRSVTILENAMILCKDISKLGTTIMKMTYMHNSVEKEEEENRLVQQIPIEFMEIIDTTLVKETEMKKYILNDKTRLQEPKVEPKFDDFFDEDLDEVDQMESLSVGKIDIIPDSM</sequence>
<name>A0A6C0HRN3_9ZZZZ</name>
<evidence type="ECO:0000313" key="1">
    <source>
        <dbReference type="EMBL" id="QHT83094.1"/>
    </source>
</evidence>
<dbReference type="AlphaFoldDB" id="A0A6C0HRN3"/>
<protein>
    <submittedName>
        <fullName evidence="1">Uncharacterized protein</fullName>
    </submittedName>
</protein>
<dbReference type="EMBL" id="MN740006">
    <property type="protein sequence ID" value="QHT83094.1"/>
    <property type="molecule type" value="Genomic_DNA"/>
</dbReference>
<accession>A0A6C0HRN3</accession>
<proteinExistence type="predicted"/>